<protein>
    <submittedName>
        <fullName evidence="1">Uncharacterized protein</fullName>
    </submittedName>
</protein>
<comment type="caution">
    <text evidence="1">The sequence shown here is derived from an EMBL/GenBank/DDBJ whole genome shotgun (WGS) entry which is preliminary data.</text>
</comment>
<proteinExistence type="predicted"/>
<sequence>MASHSPSPTSTNIPITSLPPIRVDGVIGAPFIGLNQIYVVYKQKKDRVWLKTLVLVLWLFASIHLVAAPSVLYYNLIATEEGTQNYLNPHGSMIQLPTMDEPGHARLESGLPRDVKGRGTDPYPLDMNGVCHDSDLEVEGGVESYYEFESDTKQSGVIHGGE</sequence>
<evidence type="ECO:0000313" key="1">
    <source>
        <dbReference type="EMBL" id="KAI0087469.1"/>
    </source>
</evidence>
<dbReference type="EMBL" id="MU274917">
    <property type="protein sequence ID" value="KAI0087469.1"/>
    <property type="molecule type" value="Genomic_DNA"/>
</dbReference>
<name>A0ACB8TZQ6_9APHY</name>
<gene>
    <name evidence="1" type="ORF">BDY19DRAFT_1057972</name>
</gene>
<accession>A0ACB8TZQ6</accession>
<reference evidence="1" key="1">
    <citation type="journal article" date="2021" name="Environ. Microbiol.">
        <title>Gene family expansions and transcriptome signatures uncover fungal adaptations to wood decay.</title>
        <authorList>
            <person name="Hage H."/>
            <person name="Miyauchi S."/>
            <person name="Viragh M."/>
            <person name="Drula E."/>
            <person name="Min B."/>
            <person name="Chaduli D."/>
            <person name="Navarro D."/>
            <person name="Favel A."/>
            <person name="Norest M."/>
            <person name="Lesage-Meessen L."/>
            <person name="Balint B."/>
            <person name="Merenyi Z."/>
            <person name="de Eugenio L."/>
            <person name="Morin E."/>
            <person name="Martinez A.T."/>
            <person name="Baldrian P."/>
            <person name="Stursova M."/>
            <person name="Martinez M.J."/>
            <person name="Novotny C."/>
            <person name="Magnuson J.K."/>
            <person name="Spatafora J.W."/>
            <person name="Maurice S."/>
            <person name="Pangilinan J."/>
            <person name="Andreopoulos W."/>
            <person name="LaButti K."/>
            <person name="Hundley H."/>
            <person name="Na H."/>
            <person name="Kuo A."/>
            <person name="Barry K."/>
            <person name="Lipzen A."/>
            <person name="Henrissat B."/>
            <person name="Riley R."/>
            <person name="Ahrendt S."/>
            <person name="Nagy L.G."/>
            <person name="Grigoriev I.V."/>
            <person name="Martin F."/>
            <person name="Rosso M.N."/>
        </authorList>
    </citation>
    <scope>NUCLEOTIDE SEQUENCE</scope>
    <source>
        <strain evidence="1">CBS 384.51</strain>
    </source>
</reference>
<organism evidence="1 2">
    <name type="scientific">Irpex rosettiformis</name>
    <dbReference type="NCBI Taxonomy" id="378272"/>
    <lineage>
        <taxon>Eukaryota</taxon>
        <taxon>Fungi</taxon>
        <taxon>Dikarya</taxon>
        <taxon>Basidiomycota</taxon>
        <taxon>Agaricomycotina</taxon>
        <taxon>Agaricomycetes</taxon>
        <taxon>Polyporales</taxon>
        <taxon>Irpicaceae</taxon>
        <taxon>Irpex</taxon>
    </lineage>
</organism>
<dbReference type="Proteomes" id="UP001055072">
    <property type="component" value="Unassembled WGS sequence"/>
</dbReference>
<keyword evidence="2" id="KW-1185">Reference proteome</keyword>
<evidence type="ECO:0000313" key="2">
    <source>
        <dbReference type="Proteomes" id="UP001055072"/>
    </source>
</evidence>